<evidence type="ECO:0000313" key="2">
    <source>
        <dbReference type="EMBL" id="CAK9437396.1"/>
    </source>
</evidence>
<reference evidence="2 3" key="1">
    <citation type="submission" date="2024-03" db="EMBL/GenBank/DDBJ databases">
        <authorList>
            <person name="Brejova B."/>
        </authorList>
    </citation>
    <scope>NUCLEOTIDE SEQUENCE [LARGE SCALE GENOMIC DNA]</scope>
    <source>
        <strain evidence="2 3">CBS 14171</strain>
    </source>
</reference>
<proteinExistence type="predicted"/>
<name>A0ABP0ZK22_9ASCO</name>
<feature type="region of interest" description="Disordered" evidence="1">
    <location>
        <begin position="31"/>
        <end position="62"/>
    </location>
</feature>
<dbReference type="EMBL" id="OZ022406">
    <property type="protein sequence ID" value="CAK9437396.1"/>
    <property type="molecule type" value="Genomic_DNA"/>
</dbReference>
<accession>A0ABP0ZK22</accession>
<organism evidence="2 3">
    <name type="scientific">Lodderomyces beijingensis</name>
    <dbReference type="NCBI Taxonomy" id="1775926"/>
    <lineage>
        <taxon>Eukaryota</taxon>
        <taxon>Fungi</taxon>
        <taxon>Dikarya</taxon>
        <taxon>Ascomycota</taxon>
        <taxon>Saccharomycotina</taxon>
        <taxon>Pichiomycetes</taxon>
        <taxon>Debaryomycetaceae</taxon>
        <taxon>Candida/Lodderomyces clade</taxon>
        <taxon>Lodderomyces</taxon>
    </lineage>
</organism>
<evidence type="ECO:0000256" key="1">
    <source>
        <dbReference type="SAM" id="MobiDB-lite"/>
    </source>
</evidence>
<sequence>MHRNVPDEAATISTLKQEVQRLQNIIKSYQNPMNADPKKDVPFGIINNPEPPSRPPPQPKRNLHSLHKIVTDVGLTPEMVTQSFEKDKFEPWPRHELDILVAAVNYIFHKTMNFRWTMKGQYPEYELNVRSCFRLVTDEAWDAFIVKIRGVLERKGIQLPLKKPRSI</sequence>
<evidence type="ECO:0000313" key="3">
    <source>
        <dbReference type="Proteomes" id="UP001497383"/>
    </source>
</evidence>
<dbReference type="RefSeq" id="XP_066828712.1">
    <property type="nucleotide sequence ID" value="XM_066971699.1"/>
</dbReference>
<keyword evidence="3" id="KW-1185">Reference proteome</keyword>
<gene>
    <name evidence="2" type="ORF">LODBEIA_P17740</name>
</gene>
<dbReference type="GeneID" id="92206970"/>
<dbReference type="Proteomes" id="UP001497383">
    <property type="component" value="Chromosome 2"/>
</dbReference>
<protein>
    <submittedName>
        <fullName evidence="2">Uncharacterized protein</fullName>
    </submittedName>
</protein>
<feature type="compositionally biased region" description="Pro residues" evidence="1">
    <location>
        <begin position="49"/>
        <end position="59"/>
    </location>
</feature>